<dbReference type="GeneID" id="91464192"/>
<dbReference type="SUPFAM" id="SSF54211">
    <property type="entry name" value="Ribosomal protein S5 domain 2-like"/>
    <property type="match status" value="1"/>
</dbReference>
<dbReference type="Gene3D" id="3.30.230.10">
    <property type="match status" value="1"/>
</dbReference>
<evidence type="ECO:0000313" key="1">
    <source>
        <dbReference type="EMBL" id="QNT94914.1"/>
    </source>
</evidence>
<proteinExistence type="predicted"/>
<dbReference type="InterPro" id="IPR020568">
    <property type="entry name" value="Ribosomal_Su5_D2-typ_SF"/>
</dbReference>
<organism evidence="1 2">
    <name type="scientific">Streptomyces griseofuscus</name>
    <dbReference type="NCBI Taxonomy" id="146922"/>
    <lineage>
        <taxon>Bacteria</taxon>
        <taxon>Bacillati</taxon>
        <taxon>Actinomycetota</taxon>
        <taxon>Actinomycetes</taxon>
        <taxon>Kitasatosporales</taxon>
        <taxon>Streptomycetaceae</taxon>
        <taxon>Streptomyces</taxon>
    </lineage>
</organism>
<dbReference type="Proteomes" id="UP000516422">
    <property type="component" value="Chromosome"/>
</dbReference>
<protein>
    <submittedName>
        <fullName evidence="1">Subunit ChlI of Mg-chelatase</fullName>
    </submittedName>
</protein>
<dbReference type="KEGG" id="sgf:HEP81_04641"/>
<name>A0A7H1Q3N4_9ACTN</name>
<reference evidence="1 2" key="1">
    <citation type="submission" date="2020-04" db="EMBL/GenBank/DDBJ databases">
        <title>Characterization and engineering of Streptomyces griseofuscus DSM40191 as a potential heterologous host for expression of BGCs.</title>
        <authorList>
            <person name="Gren T."/>
            <person name="Whitford C.M."/>
            <person name="Mohite O.S."/>
            <person name="Joergensen T.S."/>
            <person name="Nielsen J.B."/>
            <person name="Lee S.Y."/>
            <person name="Weber T."/>
        </authorList>
    </citation>
    <scope>NUCLEOTIDE SEQUENCE [LARGE SCALE GENOMIC DNA]</scope>
    <source>
        <strain evidence="1 2">DSM 40191</strain>
    </source>
</reference>
<dbReference type="EMBL" id="CP051006">
    <property type="protein sequence ID" value="QNT94914.1"/>
    <property type="molecule type" value="Genomic_DNA"/>
</dbReference>
<dbReference type="AlphaFoldDB" id="A0A7H1Q3N4"/>
<evidence type="ECO:0000313" key="2">
    <source>
        <dbReference type="Proteomes" id="UP000516422"/>
    </source>
</evidence>
<dbReference type="InterPro" id="IPR014721">
    <property type="entry name" value="Ribsml_uS5_D2-typ_fold_subgr"/>
</dbReference>
<dbReference type="Pfam" id="PF13541">
    <property type="entry name" value="ChlI"/>
    <property type="match status" value="1"/>
</dbReference>
<gene>
    <name evidence="1" type="ORF">HEP81_04641</name>
</gene>
<accession>A0A7H1Q3N4</accession>
<dbReference type="RefSeq" id="WP_037653636.1">
    <property type="nucleotide sequence ID" value="NZ_CP051006.1"/>
</dbReference>
<sequence length="266" mass="27749">MITTRTPEFIIVGRRDAASYTLWDIAPAPADLIRRRRAVEELDVEAGDALGQVDIIQGATGAEALDSFIDGLRRASGNPDYALAPTSNLSNLAATSAHTNGAASTGMVLVEATVWPGPDSFRITGWHTFDTAPEGRIHGAIVSSGFTFPDGAVTVRINDHHNVTSTLDLATACTVLAASGQLDSRVLGQVVLLGELRGFDGAINGLPGVTDAARTAHINGHRTVLVPARQAHDVRALGLDLNVIAVRDLAAAVTALRALAELAGRA</sequence>